<dbReference type="Gene3D" id="1.25.40.10">
    <property type="entry name" value="Tetratricopeptide repeat domain"/>
    <property type="match status" value="1"/>
</dbReference>
<evidence type="ECO:0000256" key="1">
    <source>
        <dbReference type="PROSITE-ProRule" id="PRU00339"/>
    </source>
</evidence>
<dbReference type="Pfam" id="PF13424">
    <property type="entry name" value="TPR_12"/>
    <property type="match status" value="2"/>
</dbReference>
<organism evidence="3 4">
    <name type="scientific">Phytohabitans rumicis</name>
    <dbReference type="NCBI Taxonomy" id="1076125"/>
    <lineage>
        <taxon>Bacteria</taxon>
        <taxon>Bacillati</taxon>
        <taxon>Actinomycetota</taxon>
        <taxon>Actinomycetes</taxon>
        <taxon>Micromonosporales</taxon>
        <taxon>Micromonosporaceae</taxon>
    </lineage>
</organism>
<dbReference type="InterPro" id="IPR011990">
    <property type="entry name" value="TPR-like_helical_dom_sf"/>
</dbReference>
<dbReference type="PANTHER" id="PTHR47691">
    <property type="entry name" value="REGULATOR-RELATED"/>
    <property type="match status" value="1"/>
</dbReference>
<dbReference type="Proteomes" id="UP000482960">
    <property type="component" value="Unassembled WGS sequence"/>
</dbReference>
<feature type="region of interest" description="Disordered" evidence="2">
    <location>
        <begin position="770"/>
        <end position="789"/>
    </location>
</feature>
<dbReference type="AlphaFoldDB" id="A0A6V8KZE5"/>
<keyword evidence="1" id="KW-0802">TPR repeat</keyword>
<dbReference type="InterPro" id="IPR019734">
    <property type="entry name" value="TPR_rpt"/>
</dbReference>
<dbReference type="EMBL" id="BLPG01000001">
    <property type="protein sequence ID" value="GFJ87207.1"/>
    <property type="molecule type" value="Genomic_DNA"/>
</dbReference>
<evidence type="ECO:0000313" key="3">
    <source>
        <dbReference type="EMBL" id="GFJ87207.1"/>
    </source>
</evidence>
<proteinExistence type="predicted"/>
<dbReference type="SMART" id="SM00028">
    <property type="entry name" value="TPR"/>
    <property type="match status" value="4"/>
</dbReference>
<feature type="repeat" description="TPR" evidence="1">
    <location>
        <begin position="692"/>
        <end position="725"/>
    </location>
</feature>
<dbReference type="InterPro" id="IPR027417">
    <property type="entry name" value="P-loop_NTPase"/>
</dbReference>
<gene>
    <name evidence="3" type="ORF">Prum_008490</name>
</gene>
<dbReference type="Gene3D" id="3.40.50.300">
    <property type="entry name" value="P-loop containing nucleotide triphosphate hydrolases"/>
    <property type="match status" value="1"/>
</dbReference>
<dbReference type="PANTHER" id="PTHR47691:SF3">
    <property type="entry name" value="HTH-TYPE TRANSCRIPTIONAL REGULATOR RV0890C-RELATED"/>
    <property type="match status" value="1"/>
</dbReference>
<dbReference type="SUPFAM" id="SSF52540">
    <property type="entry name" value="P-loop containing nucleoside triphosphate hydrolases"/>
    <property type="match status" value="1"/>
</dbReference>
<dbReference type="PRINTS" id="PR00364">
    <property type="entry name" value="DISEASERSIST"/>
</dbReference>
<accession>A0A6V8KZE5</accession>
<dbReference type="RefSeq" id="WP_173074071.1">
    <property type="nucleotide sequence ID" value="NZ_BAABJB010000016.1"/>
</dbReference>
<reference evidence="3 4" key="1">
    <citation type="submission" date="2020-03" db="EMBL/GenBank/DDBJ databases">
        <title>Whole genome shotgun sequence of Phytohabitans rumicis NBRC 108638.</title>
        <authorList>
            <person name="Komaki H."/>
            <person name="Tamura T."/>
        </authorList>
    </citation>
    <scope>NUCLEOTIDE SEQUENCE [LARGE SCALE GENOMIC DNA]</scope>
    <source>
        <strain evidence="3 4">NBRC 108638</strain>
    </source>
</reference>
<dbReference type="SUPFAM" id="SSF48452">
    <property type="entry name" value="TPR-like"/>
    <property type="match status" value="1"/>
</dbReference>
<evidence type="ECO:0000256" key="2">
    <source>
        <dbReference type="SAM" id="MobiDB-lite"/>
    </source>
</evidence>
<sequence length="789" mass="85474">MTAVDVPDQLLGEFCADLRSAWQQAGGPGLRALGARALLSKSQIGAILGGRVRRPPDWDVIRSLVRGFCEYAEQRGTAAGLPPGTGVEEYWRGRYAVVEHAFRRTRAVAGRVAGRVPGRPALVPPRQLPPTVRTFVGRAGELAVLTDLVETATLAVIDGMAGIGKTTLAVAWAHRVADRFPDGQLYVNLRGFDPSGPALRPAEVLDGFLSALGVAPNEVPTTVDGQASLFRSLVAGRRMLVILDNAHDGEQVRPLLPGAPGCLTVVTSRNGLASLVAVDDAYPLTLGPLSDTEASTLLAERIGAERLVAEPAVVDRIVAACAALPLALCVVAAHAATRPELTLADLATQLGQEHARADILARGESRSDLWIVFSWSYRALDPAAARLFRLLALHPGPEVGVAAAASLADRPVRVTARELAALRDANVLAEVAPGRFAMHDLLRAYATGLVTDAERPDALGRLLDHLLHTASAAAATLYPGRDRVQLPAPRPGAMVEPPPGVDGCLAWFSREHAVLTAAVRMAVRADLDTYAWQLAWTAADFLQRRGHWRDWHDTLEIGLSAARRDGARAAQARLHRNLGYACSMMGDHDRAHRHLSQALELYARLDDLSGRAATHRTLGSLLVRLDRVEDALAEDRRAMLLYRATGDVAGQALTLNNTAWKNLQLGRYDEALAVGRQALALYRTAGNLHGEADTWDTVGCVRHHRGEHGEAIECYRRALDLFRNRGERYYEAMTLTRLGDALYAAGHPEPAERAWRETTTILVQLDHPEAERSRLRRQPAVRHGQCDRG</sequence>
<comment type="caution">
    <text evidence="3">The sequence shown here is derived from an EMBL/GenBank/DDBJ whole genome shotgun (WGS) entry which is preliminary data.</text>
</comment>
<evidence type="ECO:0000313" key="4">
    <source>
        <dbReference type="Proteomes" id="UP000482960"/>
    </source>
</evidence>
<protein>
    <submittedName>
        <fullName evidence="3">Uncharacterized protein</fullName>
    </submittedName>
</protein>
<reference evidence="3 4" key="2">
    <citation type="submission" date="2020-03" db="EMBL/GenBank/DDBJ databases">
        <authorList>
            <person name="Ichikawa N."/>
            <person name="Kimura A."/>
            <person name="Kitahashi Y."/>
            <person name="Uohara A."/>
        </authorList>
    </citation>
    <scope>NUCLEOTIDE SEQUENCE [LARGE SCALE GENOMIC DNA]</scope>
    <source>
        <strain evidence="3 4">NBRC 108638</strain>
    </source>
</reference>
<name>A0A6V8KZE5_9ACTN</name>
<dbReference type="PROSITE" id="PS50005">
    <property type="entry name" value="TPR"/>
    <property type="match status" value="1"/>
</dbReference>
<dbReference type="GO" id="GO:0043531">
    <property type="term" value="F:ADP binding"/>
    <property type="evidence" value="ECO:0007669"/>
    <property type="project" value="InterPro"/>
</dbReference>
<keyword evidence="4" id="KW-1185">Reference proteome</keyword>